<dbReference type="EMBL" id="CP015350">
    <property type="protein sequence ID" value="ANS50177.1"/>
    <property type="molecule type" value="Genomic_DNA"/>
</dbReference>
<gene>
    <name evidence="1" type="ORF">BT246_48410</name>
</gene>
<dbReference type="Proteomes" id="UP000092743">
    <property type="component" value="Chromosome"/>
</dbReference>
<accession>A0A9W3X2F8</accession>
<reference evidence="1 2" key="1">
    <citation type="submission" date="2016-04" db="EMBL/GenBank/DDBJ databases">
        <title>High quality genome of the nematocidal Bacillus thuringiensis MYBT18246.</title>
        <authorList>
            <person name="Hollensteiner J."/>
            <person name="Poehlein A."/>
            <person name="Sproeer C."/>
            <person name="Bunk B."/>
            <person name="Rosenstiel P."/>
            <person name="Schulenburg H."/>
            <person name="Liesegang H."/>
        </authorList>
    </citation>
    <scope>NUCLEOTIDE SEQUENCE [LARGE SCALE GENOMIC DNA]</scope>
    <source>
        <strain evidence="1 2">MYBT18246</strain>
    </source>
</reference>
<evidence type="ECO:0000313" key="2">
    <source>
        <dbReference type="Proteomes" id="UP000092743"/>
    </source>
</evidence>
<name>A0A9W3X2F8_BACTU</name>
<protein>
    <submittedName>
        <fullName evidence="1">Uncharacterized protein</fullName>
    </submittedName>
</protein>
<organism evidence="1 2">
    <name type="scientific">Bacillus thuringiensis</name>
    <dbReference type="NCBI Taxonomy" id="1428"/>
    <lineage>
        <taxon>Bacteria</taxon>
        <taxon>Bacillati</taxon>
        <taxon>Bacillota</taxon>
        <taxon>Bacilli</taxon>
        <taxon>Bacillales</taxon>
        <taxon>Bacillaceae</taxon>
        <taxon>Bacillus</taxon>
        <taxon>Bacillus cereus group</taxon>
    </lineage>
</organism>
<proteinExistence type="predicted"/>
<sequence length="132" mass="15098">MIESPTGKLKGATFKYIESELYGYSDTLREIAFLRKNLIYCSPHDDENIGGGRRNVPDRPTERIGTKLTVHKNLFKIFSIKLPHLPISNSVYYFQVFVHNSSTVYGNFPTRQRCVPQSSVLVTRQICEVQSV</sequence>
<dbReference type="AlphaFoldDB" id="A0A9W3X2F8"/>
<evidence type="ECO:0000313" key="1">
    <source>
        <dbReference type="EMBL" id="ANS50177.1"/>
    </source>
</evidence>